<feature type="compositionally biased region" description="Basic and acidic residues" evidence="1">
    <location>
        <begin position="384"/>
        <end position="397"/>
    </location>
</feature>
<reference evidence="4 5" key="1">
    <citation type="submission" date="2016-09" db="EMBL/GenBank/DDBJ databases">
        <title>Streptomyces rubrolavendulae MJM4426 Genome sequencing and assembly.</title>
        <authorList>
            <person name="Kim J.-G."/>
        </authorList>
    </citation>
    <scope>NUCLEOTIDE SEQUENCE [LARGE SCALE GENOMIC DNA]</scope>
    <source>
        <strain evidence="4 5">MJM4426</strain>
    </source>
</reference>
<evidence type="ECO:0000313" key="4">
    <source>
        <dbReference type="EMBL" id="AOT61632.1"/>
    </source>
</evidence>
<feature type="transmembrane region" description="Helical" evidence="2">
    <location>
        <begin position="63"/>
        <end position="83"/>
    </location>
</feature>
<proteinExistence type="predicted"/>
<evidence type="ECO:0000313" key="5">
    <source>
        <dbReference type="Proteomes" id="UP000095349"/>
    </source>
</evidence>
<dbReference type="OrthoDB" id="3544511at2"/>
<feature type="compositionally biased region" description="Low complexity" evidence="1">
    <location>
        <begin position="404"/>
        <end position="424"/>
    </location>
</feature>
<keyword evidence="2" id="KW-0472">Membrane</keyword>
<dbReference type="KEGG" id="srn:A4G23_04520"/>
<dbReference type="InterPro" id="IPR027417">
    <property type="entry name" value="P-loop_NTPase"/>
</dbReference>
<dbReference type="Pfam" id="PF05729">
    <property type="entry name" value="NACHT"/>
    <property type="match status" value="1"/>
</dbReference>
<dbReference type="Proteomes" id="UP000095349">
    <property type="component" value="Chromosome"/>
</dbReference>
<dbReference type="Gene3D" id="3.40.50.300">
    <property type="entry name" value="P-loop containing nucleotide triphosphate hydrolases"/>
    <property type="match status" value="1"/>
</dbReference>
<evidence type="ECO:0000256" key="2">
    <source>
        <dbReference type="SAM" id="Phobius"/>
    </source>
</evidence>
<dbReference type="RefSeq" id="WP_159029493.1">
    <property type="nucleotide sequence ID" value="NZ_CP017316.1"/>
</dbReference>
<evidence type="ECO:0000256" key="1">
    <source>
        <dbReference type="SAM" id="MobiDB-lite"/>
    </source>
</evidence>
<protein>
    <submittedName>
        <fullName evidence="4">NACHT domain protein</fullName>
    </submittedName>
</protein>
<feature type="transmembrane region" description="Helical" evidence="2">
    <location>
        <begin position="103"/>
        <end position="129"/>
    </location>
</feature>
<dbReference type="PATRIC" id="fig|285473.5.peg.4753"/>
<name>A0A1D8G871_9ACTN</name>
<keyword evidence="2" id="KW-1133">Transmembrane helix</keyword>
<organism evidence="4 5">
    <name type="scientific">Streptomyces rubrolavendulae</name>
    <dbReference type="NCBI Taxonomy" id="285473"/>
    <lineage>
        <taxon>Bacteria</taxon>
        <taxon>Bacillati</taxon>
        <taxon>Actinomycetota</taxon>
        <taxon>Actinomycetes</taxon>
        <taxon>Kitasatosporales</taxon>
        <taxon>Streptomycetaceae</taxon>
        <taxon>Streptomyces</taxon>
    </lineage>
</organism>
<keyword evidence="5" id="KW-1185">Reference proteome</keyword>
<sequence>MNSGDDNHGRGHPGPAGPRPAGVLARAWFWISWPFVWLWRSCRDGWLMVKGERKARRWWRPQVWPVTALYIVLSVVYIGLIVLSPARGAPSQRRWGPSTEEQWSSMLTALGLSSTTVVAAAWFLLWRFWRARRYYLRRARRHADEMVRPGTIIGEVVGRDPLCDALMDDLRDRKRRRPHVIVGAIGVGKSALLVRLTQKLAEKGVAPVVVRLRDVRGELDFARLAEDTFLAEILVKVSSRSEAEKVWHRLRRQSDRVVVLADGLEDALKDAPDRENVIREAIGKAGKDGLPLVVTSRPEKSLESIDAAQTHLGPLSEEAALHYVAEATNWRSDRQRMSWVVEAAEIAESPLYLNIAKDLERRGLLEPVVGGGGEDEYTSACTHPDADEQGRREEPCRRRAAGLPRGAVRSVRSSGGRSGRPPGRSGRREPGGRLGPGGPYEPGGAHRRPAGGELGKPPGPRGGAGPGRPVPPQRAAGLPRLPVHGRADAGQDGGRVRAAAGRHGRGVAVRGRPGGGAPHPLLRHRDGGRHRRLLHAGAAAPRS</sequence>
<dbReference type="InterPro" id="IPR007111">
    <property type="entry name" value="NACHT_NTPase"/>
</dbReference>
<dbReference type="EMBL" id="CP017316">
    <property type="protein sequence ID" value="AOT61632.1"/>
    <property type="molecule type" value="Genomic_DNA"/>
</dbReference>
<feature type="compositionally biased region" description="Gly residues" evidence="1">
    <location>
        <begin position="432"/>
        <end position="441"/>
    </location>
</feature>
<feature type="domain" description="NACHT" evidence="3">
    <location>
        <begin position="178"/>
        <end position="326"/>
    </location>
</feature>
<feature type="region of interest" description="Disordered" evidence="1">
    <location>
        <begin position="370"/>
        <end position="528"/>
    </location>
</feature>
<feature type="transmembrane region" description="Helical" evidence="2">
    <location>
        <begin position="23"/>
        <end position="42"/>
    </location>
</feature>
<gene>
    <name evidence="4" type="ORF">A4G23_04520</name>
</gene>
<keyword evidence="2" id="KW-0812">Transmembrane</keyword>
<evidence type="ECO:0000259" key="3">
    <source>
        <dbReference type="Pfam" id="PF05729"/>
    </source>
</evidence>
<accession>A0A1D8G871</accession>
<dbReference type="AlphaFoldDB" id="A0A1D8G871"/>
<dbReference type="SUPFAM" id="SSF52540">
    <property type="entry name" value="P-loop containing nucleoside triphosphate hydrolases"/>
    <property type="match status" value="1"/>
</dbReference>